<evidence type="ECO:0000313" key="3">
    <source>
        <dbReference type="Proteomes" id="UP000054166"/>
    </source>
</evidence>
<evidence type="ECO:0000256" key="1">
    <source>
        <dbReference type="SAM" id="MobiDB-lite"/>
    </source>
</evidence>
<evidence type="ECO:0000313" key="2">
    <source>
        <dbReference type="EMBL" id="KIM76876.1"/>
    </source>
</evidence>
<keyword evidence="3" id="KW-1185">Reference proteome</keyword>
<reference evidence="2 3" key="1">
    <citation type="submission" date="2014-04" db="EMBL/GenBank/DDBJ databases">
        <authorList>
            <consortium name="DOE Joint Genome Institute"/>
            <person name="Kuo A."/>
            <person name="Tarkka M."/>
            <person name="Buscot F."/>
            <person name="Kohler A."/>
            <person name="Nagy L.G."/>
            <person name="Floudas D."/>
            <person name="Copeland A."/>
            <person name="Barry K.W."/>
            <person name="Cichocki N."/>
            <person name="Veneault-Fourrey C."/>
            <person name="LaButti K."/>
            <person name="Lindquist E.A."/>
            <person name="Lipzen A."/>
            <person name="Lundell T."/>
            <person name="Morin E."/>
            <person name="Murat C."/>
            <person name="Sun H."/>
            <person name="Tunlid A."/>
            <person name="Henrissat B."/>
            <person name="Grigoriev I.V."/>
            <person name="Hibbett D.S."/>
            <person name="Martin F."/>
            <person name="Nordberg H.P."/>
            <person name="Cantor M.N."/>
            <person name="Hua S.X."/>
        </authorList>
    </citation>
    <scope>NUCLEOTIDE SEQUENCE [LARGE SCALE GENOMIC DNA]</scope>
    <source>
        <strain evidence="2 3">F 1598</strain>
    </source>
</reference>
<protein>
    <submittedName>
        <fullName evidence="2">Uncharacterized protein</fullName>
    </submittedName>
</protein>
<organism evidence="2 3">
    <name type="scientific">Piloderma croceum (strain F 1598)</name>
    <dbReference type="NCBI Taxonomy" id="765440"/>
    <lineage>
        <taxon>Eukaryota</taxon>
        <taxon>Fungi</taxon>
        <taxon>Dikarya</taxon>
        <taxon>Basidiomycota</taxon>
        <taxon>Agaricomycotina</taxon>
        <taxon>Agaricomycetes</taxon>
        <taxon>Agaricomycetidae</taxon>
        <taxon>Atheliales</taxon>
        <taxon>Atheliaceae</taxon>
        <taxon>Piloderma</taxon>
    </lineage>
</organism>
<feature type="region of interest" description="Disordered" evidence="1">
    <location>
        <begin position="34"/>
        <end position="60"/>
    </location>
</feature>
<reference evidence="3" key="2">
    <citation type="submission" date="2015-01" db="EMBL/GenBank/DDBJ databases">
        <title>Evolutionary Origins and Diversification of the Mycorrhizal Mutualists.</title>
        <authorList>
            <consortium name="DOE Joint Genome Institute"/>
            <consortium name="Mycorrhizal Genomics Consortium"/>
            <person name="Kohler A."/>
            <person name="Kuo A."/>
            <person name="Nagy L.G."/>
            <person name="Floudas D."/>
            <person name="Copeland A."/>
            <person name="Barry K.W."/>
            <person name="Cichocki N."/>
            <person name="Veneault-Fourrey C."/>
            <person name="LaButti K."/>
            <person name="Lindquist E.A."/>
            <person name="Lipzen A."/>
            <person name="Lundell T."/>
            <person name="Morin E."/>
            <person name="Murat C."/>
            <person name="Riley R."/>
            <person name="Ohm R."/>
            <person name="Sun H."/>
            <person name="Tunlid A."/>
            <person name="Henrissat B."/>
            <person name="Grigoriev I.V."/>
            <person name="Hibbett D.S."/>
            <person name="Martin F."/>
        </authorList>
    </citation>
    <scope>NUCLEOTIDE SEQUENCE [LARGE SCALE GENOMIC DNA]</scope>
    <source>
        <strain evidence="3">F 1598</strain>
    </source>
</reference>
<dbReference type="AlphaFoldDB" id="A0A0C3FAX2"/>
<sequence length="60" mass="6780">MLCSAFEPSSNVNWTFRTRSGMFGPRFSHMAEPEPAFTLDPLPKSSRTTSNEDWGKADRV</sequence>
<proteinExistence type="predicted"/>
<dbReference type="InParanoid" id="A0A0C3FAX2"/>
<dbReference type="EMBL" id="KN833030">
    <property type="protein sequence ID" value="KIM76876.1"/>
    <property type="molecule type" value="Genomic_DNA"/>
</dbReference>
<name>A0A0C3FAX2_PILCF</name>
<accession>A0A0C3FAX2</accession>
<dbReference type="HOGENOM" id="CLU_2942629_0_0_1"/>
<dbReference type="Proteomes" id="UP000054166">
    <property type="component" value="Unassembled WGS sequence"/>
</dbReference>
<gene>
    <name evidence="2" type="ORF">PILCRDRAFT_633591</name>
</gene>